<dbReference type="EMBL" id="MPNT01000001">
    <property type="protein sequence ID" value="OJZ76116.1"/>
    <property type="molecule type" value="Genomic_DNA"/>
</dbReference>
<sequence length="362" mass="38990">MKVTGLRTTIVRLPIDPAIGLGGQGSIRSADCVLTFIDTDEGLTGEGLVFTLNNRGLTVIHAMVRQLSDLVVGLDPLMSGSLNARAGQDVNFLGKGVATIGVAAIDMALWDLRGKAAGLNVAHLIGACRASVPTYASGGLWQHLTIDELQQEANALVAKGFRAVKTRIGAADPHETVTRVRAVREAIGPSIALMVDAYQQLTVTQAIRIGRMLEGMNLTWFEEPVLCHDHTGEAEIRRALDTPLASGESVFTHRGILELLQAGAVDVAMPDLQRMGGPTGLLKAGQLCEAFCTPCSPHLFTEMSLALLAAMPSGYFLEYMPWFEAIYRERIQLDSDGNSVVTDRPGWGFSFDPEQVRRYCAS</sequence>
<dbReference type="InterPro" id="IPR013341">
    <property type="entry name" value="Mandelate_racemase_N_dom"/>
</dbReference>
<dbReference type="InterPro" id="IPR029017">
    <property type="entry name" value="Enolase-like_N"/>
</dbReference>
<dbReference type="Pfam" id="PF02746">
    <property type="entry name" value="MR_MLE_N"/>
    <property type="match status" value="1"/>
</dbReference>
<feature type="domain" description="Mandelate racemase/muconate lactonizing enzyme C-terminal" evidence="4">
    <location>
        <begin position="146"/>
        <end position="243"/>
    </location>
</feature>
<dbReference type="Pfam" id="PF13378">
    <property type="entry name" value="MR_MLE_C"/>
    <property type="match status" value="1"/>
</dbReference>
<evidence type="ECO:0000256" key="3">
    <source>
        <dbReference type="ARBA" id="ARBA00022842"/>
    </source>
</evidence>
<evidence type="ECO:0000259" key="4">
    <source>
        <dbReference type="SMART" id="SM00922"/>
    </source>
</evidence>
<dbReference type="GO" id="GO:0016052">
    <property type="term" value="P:carbohydrate catabolic process"/>
    <property type="evidence" value="ECO:0007669"/>
    <property type="project" value="TreeGrafter"/>
</dbReference>
<dbReference type="SFLD" id="SFLDG00179">
    <property type="entry name" value="mandelate_racemase"/>
    <property type="match status" value="1"/>
</dbReference>
<protein>
    <recommendedName>
        <fullName evidence="4">Mandelate racemase/muconate lactonizing enzyme C-terminal domain-containing protein</fullName>
    </recommendedName>
</protein>
<comment type="caution">
    <text evidence="5">The sequence shown here is derived from an EMBL/GenBank/DDBJ whole genome shotgun (WGS) entry which is preliminary data.</text>
</comment>
<dbReference type="SMART" id="SM00922">
    <property type="entry name" value="MR_MLE"/>
    <property type="match status" value="1"/>
</dbReference>
<dbReference type="STRING" id="53378.BRW65_01395"/>
<dbReference type="GO" id="GO:0000287">
    <property type="term" value="F:magnesium ion binding"/>
    <property type="evidence" value="ECO:0007669"/>
    <property type="project" value="TreeGrafter"/>
</dbReference>
<keyword evidence="3" id="KW-0460">Magnesium</keyword>
<keyword evidence="2" id="KW-0479">Metal-binding</keyword>
<gene>
    <name evidence="5" type="ORF">BRW65_01395</name>
</gene>
<dbReference type="InterPro" id="IPR036849">
    <property type="entry name" value="Enolase-like_C_sf"/>
</dbReference>
<dbReference type="Gene3D" id="3.30.390.10">
    <property type="entry name" value="Enolase-like, N-terminal domain"/>
    <property type="match status" value="1"/>
</dbReference>
<dbReference type="PANTHER" id="PTHR13794">
    <property type="entry name" value="ENOLASE SUPERFAMILY, MANDELATE RACEMASE"/>
    <property type="match status" value="1"/>
</dbReference>
<evidence type="ECO:0000313" key="6">
    <source>
        <dbReference type="Proteomes" id="UP000186438"/>
    </source>
</evidence>
<evidence type="ECO:0000313" key="5">
    <source>
        <dbReference type="EMBL" id="OJZ76116.1"/>
    </source>
</evidence>
<dbReference type="SUPFAM" id="SSF51604">
    <property type="entry name" value="Enolase C-terminal domain-like"/>
    <property type="match status" value="1"/>
</dbReference>
<dbReference type="SUPFAM" id="SSF54826">
    <property type="entry name" value="Enolase N-terminal domain-like"/>
    <property type="match status" value="1"/>
</dbReference>
<organism evidence="5 6">
    <name type="scientific">Mycobacterium paraffinicum</name>
    <dbReference type="NCBI Taxonomy" id="53378"/>
    <lineage>
        <taxon>Bacteria</taxon>
        <taxon>Bacillati</taxon>
        <taxon>Actinomycetota</taxon>
        <taxon>Actinomycetes</taxon>
        <taxon>Mycobacteriales</taxon>
        <taxon>Mycobacteriaceae</taxon>
        <taxon>Mycobacterium</taxon>
    </lineage>
</organism>
<dbReference type="InterPro" id="IPR029065">
    <property type="entry name" value="Enolase_C-like"/>
</dbReference>
<dbReference type="InterPro" id="IPR046945">
    <property type="entry name" value="RHMD-like"/>
</dbReference>
<comment type="cofactor">
    <cofactor evidence="1">
        <name>Mg(2+)</name>
        <dbReference type="ChEBI" id="CHEBI:18420"/>
    </cofactor>
</comment>
<dbReference type="PANTHER" id="PTHR13794:SF58">
    <property type="entry name" value="MITOCHONDRIAL ENOLASE SUPERFAMILY MEMBER 1"/>
    <property type="match status" value="1"/>
</dbReference>
<dbReference type="InterPro" id="IPR013342">
    <property type="entry name" value="Mandelate_racemase_C"/>
</dbReference>
<name>A0A1Q4I2M5_9MYCO</name>
<dbReference type="AlphaFoldDB" id="A0A1Q4I2M5"/>
<accession>A0A1Q4I2M5</accession>
<dbReference type="RefSeq" id="WP_073870362.1">
    <property type="nucleotide sequence ID" value="NZ_MPNT01000001.1"/>
</dbReference>
<dbReference type="GO" id="GO:0016836">
    <property type="term" value="F:hydro-lyase activity"/>
    <property type="evidence" value="ECO:0007669"/>
    <property type="project" value="TreeGrafter"/>
</dbReference>
<dbReference type="Gene3D" id="3.20.20.120">
    <property type="entry name" value="Enolase-like C-terminal domain"/>
    <property type="match status" value="1"/>
</dbReference>
<proteinExistence type="predicted"/>
<evidence type="ECO:0000256" key="2">
    <source>
        <dbReference type="ARBA" id="ARBA00022723"/>
    </source>
</evidence>
<evidence type="ECO:0000256" key="1">
    <source>
        <dbReference type="ARBA" id="ARBA00001946"/>
    </source>
</evidence>
<dbReference type="Proteomes" id="UP000186438">
    <property type="component" value="Unassembled WGS sequence"/>
</dbReference>
<dbReference type="CDD" id="cd03316">
    <property type="entry name" value="MR_like"/>
    <property type="match status" value="1"/>
</dbReference>
<dbReference type="SFLD" id="SFLDS00001">
    <property type="entry name" value="Enolase"/>
    <property type="match status" value="1"/>
</dbReference>
<reference evidence="5 6" key="1">
    <citation type="submission" date="2016-11" db="EMBL/GenBank/DDBJ databases">
        <title>Genome sequences of unsequenced Mycobacteria.</title>
        <authorList>
            <person name="Greninger A.L."/>
            <person name="Fang F."/>
            <person name="Jerome K.R."/>
        </authorList>
    </citation>
    <scope>NUCLEOTIDE SEQUENCE [LARGE SCALE GENOMIC DNA]</scope>
    <source>
        <strain evidence="5 6">M11</strain>
    </source>
</reference>
<keyword evidence="6" id="KW-1185">Reference proteome</keyword>